<evidence type="ECO:0000313" key="2">
    <source>
        <dbReference type="EMBL" id="OAV84558.1"/>
    </source>
</evidence>
<dbReference type="EMBL" id="ADAS02014803">
    <property type="protein sequence ID" value="OAV84558.1"/>
    <property type="molecule type" value="Genomic_DNA"/>
</dbReference>
<accession>A0A180FWK1</accession>
<evidence type="ECO:0000313" key="4">
    <source>
        <dbReference type="Proteomes" id="UP000005240"/>
    </source>
</evidence>
<keyword evidence="4" id="KW-1185">Reference proteome</keyword>
<feature type="non-terminal residue" evidence="2">
    <location>
        <position position="1"/>
    </location>
</feature>
<dbReference type="Proteomes" id="UP000005240">
    <property type="component" value="Unassembled WGS sequence"/>
</dbReference>
<dbReference type="EnsemblFungi" id="PTTG_31192-t43_1">
    <property type="protein sequence ID" value="PTTG_31192-t43_1-p1"/>
    <property type="gene ID" value="PTTG_31192"/>
</dbReference>
<organism evidence="2">
    <name type="scientific">Puccinia triticina (isolate 1-1 / race 1 (BBBD))</name>
    <name type="common">Brown leaf rust fungus</name>
    <dbReference type="NCBI Taxonomy" id="630390"/>
    <lineage>
        <taxon>Eukaryota</taxon>
        <taxon>Fungi</taxon>
        <taxon>Dikarya</taxon>
        <taxon>Basidiomycota</taxon>
        <taxon>Pucciniomycotina</taxon>
        <taxon>Pucciniomycetes</taxon>
        <taxon>Pucciniales</taxon>
        <taxon>Pucciniaceae</taxon>
        <taxon>Puccinia</taxon>
    </lineage>
</organism>
<dbReference type="AlphaFoldDB" id="A0A180FWK1"/>
<dbReference type="Pfam" id="PF11258">
    <property type="entry name" value="DUF3048"/>
    <property type="match status" value="1"/>
</dbReference>
<evidence type="ECO:0000313" key="3">
    <source>
        <dbReference type="EnsemblFungi" id="PTTG_31192-t43_1-p1"/>
    </source>
</evidence>
<reference evidence="2" key="2">
    <citation type="submission" date="2016-05" db="EMBL/GenBank/DDBJ databases">
        <title>Comparative analysis highlights variable genome content of wheat rusts and divergence of the mating loci.</title>
        <authorList>
            <person name="Cuomo C.A."/>
            <person name="Bakkeren G."/>
            <person name="Szabo L."/>
            <person name="Khalil H."/>
            <person name="Joly D."/>
            <person name="Goldberg J."/>
            <person name="Young S."/>
            <person name="Zeng Q."/>
            <person name="Fellers J."/>
        </authorList>
    </citation>
    <scope>NUCLEOTIDE SEQUENCE [LARGE SCALE GENOMIC DNA]</scope>
    <source>
        <strain evidence="2">1-1 BBBD Race 1</strain>
    </source>
</reference>
<dbReference type="InterPro" id="IPR021416">
    <property type="entry name" value="DUF3048_N"/>
</dbReference>
<dbReference type="SUPFAM" id="SSF159774">
    <property type="entry name" value="YerB-like"/>
    <property type="match status" value="1"/>
</dbReference>
<name>A0A180FWK1_PUCT1</name>
<dbReference type="Gene3D" id="3.50.90.10">
    <property type="entry name" value="YerB-like"/>
    <property type="match status" value="1"/>
</dbReference>
<evidence type="ECO:0000259" key="1">
    <source>
        <dbReference type="Pfam" id="PF11258"/>
    </source>
</evidence>
<dbReference type="InterPro" id="IPR023158">
    <property type="entry name" value="YerB-like_sf"/>
</dbReference>
<dbReference type="VEuPathDB" id="FungiDB:PTTG_31192"/>
<reference evidence="2" key="1">
    <citation type="submission" date="2009-11" db="EMBL/GenBank/DDBJ databases">
        <authorList>
            <consortium name="The Broad Institute Genome Sequencing Platform"/>
            <person name="Ward D."/>
            <person name="Feldgarden M."/>
            <person name="Earl A."/>
            <person name="Young S.K."/>
            <person name="Zeng Q."/>
            <person name="Koehrsen M."/>
            <person name="Alvarado L."/>
            <person name="Berlin A."/>
            <person name="Bochicchio J."/>
            <person name="Borenstein D."/>
            <person name="Chapman S.B."/>
            <person name="Chen Z."/>
            <person name="Engels R."/>
            <person name="Freedman E."/>
            <person name="Gellesch M."/>
            <person name="Goldberg J."/>
            <person name="Griggs A."/>
            <person name="Gujja S."/>
            <person name="Heilman E."/>
            <person name="Heiman D."/>
            <person name="Hepburn T."/>
            <person name="Howarth C."/>
            <person name="Jen D."/>
            <person name="Larson L."/>
            <person name="Lewis B."/>
            <person name="Mehta T."/>
            <person name="Park D."/>
            <person name="Pearson M."/>
            <person name="Roberts A."/>
            <person name="Saif S."/>
            <person name="Shea T."/>
            <person name="Shenoy N."/>
            <person name="Sisk P."/>
            <person name="Stolte C."/>
            <person name="Sykes S."/>
            <person name="Thomson T."/>
            <person name="Walk T."/>
            <person name="White J."/>
            <person name="Yandava C."/>
            <person name="Izard J."/>
            <person name="Baranova O.V."/>
            <person name="Blanton J.M."/>
            <person name="Tanner A.C."/>
            <person name="Dewhirst F.E."/>
            <person name="Haas B."/>
            <person name="Nusbaum C."/>
            <person name="Birren B."/>
        </authorList>
    </citation>
    <scope>NUCLEOTIDE SEQUENCE [LARGE SCALE GENOMIC DNA]</scope>
    <source>
        <strain evidence="2">1-1 BBBD Race 1</strain>
    </source>
</reference>
<reference evidence="3 4" key="3">
    <citation type="journal article" date="2017" name="G3 (Bethesda)">
        <title>Comparative analysis highlights variable genome content of wheat rusts and divergence of the mating loci.</title>
        <authorList>
            <person name="Cuomo C.A."/>
            <person name="Bakkeren G."/>
            <person name="Khalil H.B."/>
            <person name="Panwar V."/>
            <person name="Joly D."/>
            <person name="Linning R."/>
            <person name="Sakthikumar S."/>
            <person name="Song X."/>
            <person name="Adiconis X."/>
            <person name="Fan L."/>
            <person name="Goldberg J.M."/>
            <person name="Levin J.Z."/>
            <person name="Young S."/>
            <person name="Zeng Q."/>
            <person name="Anikster Y."/>
            <person name="Bruce M."/>
            <person name="Wang M."/>
            <person name="Yin C."/>
            <person name="McCallum B."/>
            <person name="Szabo L.J."/>
            <person name="Hulbert S."/>
            <person name="Chen X."/>
            <person name="Fellers J.P."/>
        </authorList>
    </citation>
    <scope>NUCLEOTIDE SEQUENCE</scope>
    <source>
        <strain evidence="4">Isolate 1-1 / race 1 (BBBD)</strain>
        <strain evidence="3">isolate 1-1 / race 1 (BBBD)</strain>
    </source>
</reference>
<proteinExistence type="predicted"/>
<feature type="domain" description="DUF3048" evidence="1">
    <location>
        <begin position="3"/>
        <end position="52"/>
    </location>
</feature>
<protein>
    <submittedName>
        <fullName evidence="3">DUF3048 domain-containing protein</fullName>
    </submittedName>
</protein>
<reference evidence="3" key="4">
    <citation type="submission" date="2025-05" db="UniProtKB">
        <authorList>
            <consortium name="EnsemblFungi"/>
        </authorList>
    </citation>
    <scope>IDENTIFICATION</scope>
    <source>
        <strain evidence="3">isolate 1-1 / race 1 (BBBD)</strain>
    </source>
</reference>
<sequence>KDENATKRQVTSIIIENSPNARPQSGLQDAGIIYEAIAEGGITRFAALYQESPTDSGWSGALAAAILCRLAAAI</sequence>
<gene>
    <name evidence="2" type="ORF">PTTG_31192</name>
</gene>